<comment type="caution">
    <text evidence="2">The sequence shown here is derived from an EMBL/GenBank/DDBJ whole genome shotgun (WGS) entry which is preliminary data.</text>
</comment>
<sequence length="110" mass="11056">MLVTSLFGLLITAVGAIAAPGGHGGGNPHPGHPAPPSVGPVNQIQSITCNGGDAYCCTPEADGWGSNYFKCSSYGETCDSIAVCCNSQNNQGSTSVQACSAFGDAKVIYN</sequence>
<gene>
    <name evidence="2" type="ORF">NW755_009809</name>
</gene>
<name>A0A9W8UZ33_9HYPO</name>
<keyword evidence="1" id="KW-0732">Signal</keyword>
<organism evidence="2 3">
    <name type="scientific">Fusarium falciforme</name>
    <dbReference type="NCBI Taxonomy" id="195108"/>
    <lineage>
        <taxon>Eukaryota</taxon>
        <taxon>Fungi</taxon>
        <taxon>Dikarya</taxon>
        <taxon>Ascomycota</taxon>
        <taxon>Pezizomycotina</taxon>
        <taxon>Sordariomycetes</taxon>
        <taxon>Hypocreomycetidae</taxon>
        <taxon>Hypocreales</taxon>
        <taxon>Nectriaceae</taxon>
        <taxon>Fusarium</taxon>
        <taxon>Fusarium solani species complex</taxon>
    </lineage>
</organism>
<keyword evidence="3" id="KW-1185">Reference proteome</keyword>
<proteinExistence type="predicted"/>
<evidence type="ECO:0000313" key="2">
    <source>
        <dbReference type="EMBL" id="KAJ4183318.1"/>
    </source>
</evidence>
<feature type="signal peptide" evidence="1">
    <location>
        <begin position="1"/>
        <end position="18"/>
    </location>
</feature>
<reference evidence="2" key="1">
    <citation type="submission" date="2022-09" db="EMBL/GenBank/DDBJ databases">
        <title>Fusarium specimens isolated from Avocado Roots.</title>
        <authorList>
            <person name="Stajich J."/>
            <person name="Roper C."/>
            <person name="Heimlech-Rivalta G."/>
        </authorList>
    </citation>
    <scope>NUCLEOTIDE SEQUENCE</scope>
    <source>
        <strain evidence="2">A02</strain>
    </source>
</reference>
<protein>
    <recommendedName>
        <fullName evidence="4">Hydrophobin</fullName>
    </recommendedName>
</protein>
<dbReference type="AlphaFoldDB" id="A0A9W8UZ33"/>
<feature type="chain" id="PRO_5040971908" description="Hydrophobin" evidence="1">
    <location>
        <begin position="19"/>
        <end position="110"/>
    </location>
</feature>
<dbReference type="EMBL" id="JAOQAV010000030">
    <property type="protein sequence ID" value="KAJ4183318.1"/>
    <property type="molecule type" value="Genomic_DNA"/>
</dbReference>
<evidence type="ECO:0000313" key="3">
    <source>
        <dbReference type="Proteomes" id="UP001152087"/>
    </source>
</evidence>
<dbReference type="Proteomes" id="UP001152087">
    <property type="component" value="Unassembled WGS sequence"/>
</dbReference>
<evidence type="ECO:0000256" key="1">
    <source>
        <dbReference type="SAM" id="SignalP"/>
    </source>
</evidence>
<accession>A0A9W8UZ33</accession>
<evidence type="ECO:0008006" key="4">
    <source>
        <dbReference type="Google" id="ProtNLM"/>
    </source>
</evidence>